<dbReference type="Gene3D" id="1.20.1600.10">
    <property type="entry name" value="Outer membrane efflux proteins (OEP)"/>
    <property type="match status" value="1"/>
</dbReference>
<dbReference type="PANTHER" id="PTHR30203">
    <property type="entry name" value="OUTER MEMBRANE CATION EFFLUX PROTEIN"/>
    <property type="match status" value="1"/>
</dbReference>
<name>A0A412XXF5_9BACE</name>
<reference evidence="4 5" key="1">
    <citation type="submission" date="2018-08" db="EMBL/GenBank/DDBJ databases">
        <title>A genome reference for cultivated species of the human gut microbiota.</title>
        <authorList>
            <person name="Zou Y."/>
            <person name="Xue W."/>
            <person name="Luo G."/>
        </authorList>
    </citation>
    <scope>NUCLEOTIDE SEQUENCE [LARGE SCALE GENOMIC DNA]</scope>
    <source>
        <strain evidence="4 5">AF14-32</strain>
    </source>
</reference>
<dbReference type="RefSeq" id="WP_118422144.1">
    <property type="nucleotide sequence ID" value="NZ_QRZF01000017.1"/>
</dbReference>
<feature type="coiled-coil region" evidence="2">
    <location>
        <begin position="135"/>
        <end position="193"/>
    </location>
</feature>
<organism evidence="4 5">
    <name type="scientific">Bacteroides intestinalis</name>
    <dbReference type="NCBI Taxonomy" id="329854"/>
    <lineage>
        <taxon>Bacteria</taxon>
        <taxon>Pseudomonadati</taxon>
        <taxon>Bacteroidota</taxon>
        <taxon>Bacteroidia</taxon>
        <taxon>Bacteroidales</taxon>
        <taxon>Bacteroidaceae</taxon>
        <taxon>Bacteroides</taxon>
    </lineage>
</organism>
<evidence type="ECO:0000313" key="4">
    <source>
        <dbReference type="EMBL" id="RGV49779.1"/>
    </source>
</evidence>
<dbReference type="Proteomes" id="UP000283850">
    <property type="component" value="Unassembled WGS sequence"/>
</dbReference>
<gene>
    <name evidence="4" type="ORF">DWW10_19640</name>
</gene>
<dbReference type="SUPFAM" id="SSF56954">
    <property type="entry name" value="Outer membrane efflux proteins (OEP)"/>
    <property type="match status" value="1"/>
</dbReference>
<evidence type="ECO:0000313" key="5">
    <source>
        <dbReference type="Proteomes" id="UP000283850"/>
    </source>
</evidence>
<keyword evidence="2" id="KW-0175">Coiled coil</keyword>
<dbReference type="InterPro" id="IPR003423">
    <property type="entry name" value="OMP_efflux"/>
</dbReference>
<dbReference type="Pfam" id="PF02321">
    <property type="entry name" value="OEP"/>
    <property type="match status" value="1"/>
</dbReference>
<feature type="signal peptide" evidence="3">
    <location>
        <begin position="1"/>
        <end position="19"/>
    </location>
</feature>
<comment type="caution">
    <text evidence="4">The sequence shown here is derived from an EMBL/GenBank/DDBJ whole genome shotgun (WGS) entry which is preliminary data.</text>
</comment>
<evidence type="ECO:0000256" key="2">
    <source>
        <dbReference type="SAM" id="Coils"/>
    </source>
</evidence>
<proteinExistence type="inferred from homology"/>
<feature type="chain" id="PRO_5019301237" evidence="3">
    <location>
        <begin position="20"/>
        <end position="392"/>
    </location>
</feature>
<accession>A0A412XXF5</accession>
<dbReference type="PANTHER" id="PTHR30203:SF24">
    <property type="entry name" value="BLR4935 PROTEIN"/>
    <property type="match status" value="1"/>
</dbReference>
<dbReference type="GO" id="GO:0015562">
    <property type="term" value="F:efflux transmembrane transporter activity"/>
    <property type="evidence" value="ECO:0007669"/>
    <property type="project" value="InterPro"/>
</dbReference>
<evidence type="ECO:0000256" key="3">
    <source>
        <dbReference type="SAM" id="SignalP"/>
    </source>
</evidence>
<protein>
    <submittedName>
        <fullName evidence="4">TolC family protein</fullName>
    </submittedName>
</protein>
<dbReference type="InterPro" id="IPR010131">
    <property type="entry name" value="MdtP/NodT-like"/>
</dbReference>
<evidence type="ECO:0000256" key="1">
    <source>
        <dbReference type="ARBA" id="ARBA00007613"/>
    </source>
</evidence>
<sequence>MKKIILSIIVLFSVLSVSGQDVYTSVLEQIEQNSTTLEALKEQMEAQKLGNKTGINPANPEVEFGYLWGSPSAIGNRKDINIRQTFDFPTVYAQRSRLSDLQNNSAEYQYKSQRMELLLSAKTFCIELVYYNALGKLYERQLDNAKQIAEAYERMKQTGDANQLEYNKAVLNYTNMDNEVKRINLECKRLLSELSRLNGGNPIVFDRAVYETAVLPADFENWYAQAEAENPALSYLKSQVEIDNRQVKLSRASSLPKFSVGYMGEFVAGQKFQGATIGMSIPLWENKNKVKQAKATVKASERIVEDARMQYYNRLKNLYVQVSGLQNNVRQYNSVFEQNDNGDLLFKAYRNGEISLLNYLLEMEYYFVAYNKRLQAERDLELALAELLAAML</sequence>
<keyword evidence="3" id="KW-0732">Signal</keyword>
<dbReference type="AlphaFoldDB" id="A0A412XXF5"/>
<comment type="similarity">
    <text evidence="1">Belongs to the outer membrane factor (OMF) (TC 1.B.17) family.</text>
</comment>
<dbReference type="EMBL" id="QRZF01000017">
    <property type="protein sequence ID" value="RGV49779.1"/>
    <property type="molecule type" value="Genomic_DNA"/>
</dbReference>